<evidence type="ECO:0000256" key="1">
    <source>
        <dbReference type="ARBA" id="ARBA00022676"/>
    </source>
</evidence>
<dbReference type="Pfam" id="PF07831">
    <property type="entry name" value="PYNP_C"/>
    <property type="match status" value="1"/>
</dbReference>
<organism evidence="6 7">
    <name type="scientific">Venatoribacter cucullus</name>
    <dbReference type="NCBI Taxonomy" id="2661630"/>
    <lineage>
        <taxon>Bacteria</taxon>
        <taxon>Pseudomonadati</taxon>
        <taxon>Pseudomonadota</taxon>
        <taxon>Gammaproteobacteria</taxon>
        <taxon>Oceanospirillales</taxon>
        <taxon>Oceanospirillaceae</taxon>
        <taxon>Venatoribacter</taxon>
    </lineage>
</organism>
<dbReference type="InterPro" id="IPR036320">
    <property type="entry name" value="Glycosyl_Trfase_fam3_N_dom_sf"/>
</dbReference>
<dbReference type="NCBIfam" id="TIGR02645">
    <property type="entry name" value="ARCH_P_rylase"/>
    <property type="match status" value="1"/>
</dbReference>
<comment type="catalytic activity">
    <reaction evidence="3 4">
        <text>thymidine + phosphate = 2-deoxy-alpha-D-ribose 1-phosphate + thymine</text>
        <dbReference type="Rhea" id="RHEA:16037"/>
        <dbReference type="ChEBI" id="CHEBI:17748"/>
        <dbReference type="ChEBI" id="CHEBI:17821"/>
        <dbReference type="ChEBI" id="CHEBI:43474"/>
        <dbReference type="ChEBI" id="CHEBI:57259"/>
        <dbReference type="EC" id="2.4.2.4"/>
    </reaction>
</comment>
<evidence type="ECO:0000256" key="2">
    <source>
        <dbReference type="ARBA" id="ARBA00022679"/>
    </source>
</evidence>
<dbReference type="EC" id="2.4.2.4" evidence="4"/>
<keyword evidence="2 4" id="KW-0808">Transferase</keyword>
<keyword evidence="1 4" id="KW-0328">Glycosyltransferase</keyword>
<dbReference type="Gene3D" id="3.90.1170.30">
    <property type="entry name" value="Pyrimidine nucleoside phosphorylase-like, C-terminal domain"/>
    <property type="match status" value="1"/>
</dbReference>
<dbReference type="InterPro" id="IPR000053">
    <property type="entry name" value="Thymidine/pyrmidine_PPase"/>
</dbReference>
<dbReference type="Proteomes" id="UP000596074">
    <property type="component" value="Chromosome"/>
</dbReference>
<gene>
    <name evidence="6" type="ORF">GJQ55_03335</name>
</gene>
<dbReference type="GO" id="GO:0005829">
    <property type="term" value="C:cytosol"/>
    <property type="evidence" value="ECO:0007669"/>
    <property type="project" value="TreeGrafter"/>
</dbReference>
<dbReference type="InterPro" id="IPR036566">
    <property type="entry name" value="PYNP-like_C_sf"/>
</dbReference>
<dbReference type="GO" id="GO:0004645">
    <property type="term" value="F:1,4-alpha-oligoglucan phosphorylase activity"/>
    <property type="evidence" value="ECO:0007669"/>
    <property type="project" value="InterPro"/>
</dbReference>
<accession>A0A9X7UX13</accession>
<dbReference type="GO" id="GO:0006206">
    <property type="term" value="P:pyrimidine nucleobase metabolic process"/>
    <property type="evidence" value="ECO:0007669"/>
    <property type="project" value="InterPro"/>
</dbReference>
<dbReference type="Gene3D" id="3.40.1030.10">
    <property type="entry name" value="Nucleoside phosphorylase/phosphoribosyltransferase catalytic domain"/>
    <property type="match status" value="1"/>
</dbReference>
<dbReference type="SMART" id="SM00941">
    <property type="entry name" value="PYNP_C"/>
    <property type="match status" value="1"/>
</dbReference>
<dbReference type="InterPro" id="IPR013466">
    <property type="entry name" value="Thymidine/AMP_Pase"/>
</dbReference>
<dbReference type="InterPro" id="IPR000312">
    <property type="entry name" value="Glycosyl_Trfase_fam3"/>
</dbReference>
<dbReference type="PANTHER" id="PTHR10515">
    <property type="entry name" value="THYMIDINE PHOSPHORYLASE"/>
    <property type="match status" value="1"/>
</dbReference>
<sequence length="505" mass="54220">METLFDYLHLRRLGINTHQEPVVYMRQDCHVAMSEGFYAHSRVQISTASHQTIATLVLVCSDLLSHQEAGISEATWHLLGCPADGEQAWFRHARPVDSMSFVRGKIYGQRFTQEAASAIIADIKAGHYSDIQLSAFVTSCAGDRLNLDETIAITRAMVDSGQRFDWEQDKVLDKHCVGGLPGNRTTPVVVAIVAANDLLMPKTSSRAITSPAGTADTMEVMTPVTLDFARMQAVVEQQGACLAWGGSVSLSPTDDIVIRVERALDLDSEGQLVASVISKKVAAGSKQVLIDIPVGPTAKVRSQATAQTLKHLLEQTGAALGLDVRTVITDGSQPIGRGIGPALEARDVLQVLRNDGHAPQDLREKSLQLAGVLLEMGDKAAPGQGYALAQSTLLSGQAMARFEAICLAQGGFNEPQLADYSHVIRAERTGVVAYFNNRFLARLASLAGAPNARSAGMDLHVALGDQVQAGDPLFTLYAEAPGELAYALDFLNGHTDVIRIEDDMV</sequence>
<evidence type="ECO:0000256" key="4">
    <source>
        <dbReference type="HAMAP-Rule" id="MF_00703"/>
    </source>
</evidence>
<dbReference type="Pfam" id="PF02885">
    <property type="entry name" value="Glycos_trans_3N"/>
    <property type="match status" value="1"/>
</dbReference>
<dbReference type="KEGG" id="vcw:GJQ55_03335"/>
<dbReference type="SUPFAM" id="SSF52418">
    <property type="entry name" value="Nucleoside phosphorylase/phosphoribosyltransferase catalytic domain"/>
    <property type="match status" value="1"/>
</dbReference>
<evidence type="ECO:0000256" key="3">
    <source>
        <dbReference type="ARBA" id="ARBA00048550"/>
    </source>
</evidence>
<dbReference type="HAMAP" id="MF_00703">
    <property type="entry name" value="Thymid_phosp_2"/>
    <property type="match status" value="1"/>
</dbReference>
<evidence type="ECO:0000313" key="6">
    <source>
        <dbReference type="EMBL" id="QQD23575.1"/>
    </source>
</evidence>
<comment type="similarity">
    <text evidence="4">Belongs to the thymidine/pyrimidine-nucleoside phosphorylase family. Type 2 subfamily.</text>
</comment>
<evidence type="ECO:0000313" key="7">
    <source>
        <dbReference type="Proteomes" id="UP000596074"/>
    </source>
</evidence>
<protein>
    <recommendedName>
        <fullName evidence="4">Putative thymidine phosphorylase</fullName>
        <ecNumber evidence="4">2.4.2.4</ecNumber>
    </recommendedName>
    <alternativeName>
        <fullName evidence="4">TdRPase</fullName>
    </alternativeName>
</protein>
<dbReference type="InterPro" id="IPR035902">
    <property type="entry name" value="Nuc_phospho_transferase"/>
</dbReference>
<dbReference type="GO" id="GO:0009032">
    <property type="term" value="F:thymidine phosphorylase activity"/>
    <property type="evidence" value="ECO:0007669"/>
    <property type="project" value="UniProtKB-UniRule"/>
</dbReference>
<dbReference type="SUPFAM" id="SSF54680">
    <property type="entry name" value="Pyrimidine nucleoside phosphorylase C-terminal domain"/>
    <property type="match status" value="1"/>
</dbReference>
<dbReference type="RefSeq" id="WP_228346105.1">
    <property type="nucleotide sequence ID" value="NZ_CP046056.1"/>
</dbReference>
<keyword evidence="7" id="KW-1185">Reference proteome</keyword>
<dbReference type="GO" id="GO:0006213">
    <property type="term" value="P:pyrimidine nucleoside metabolic process"/>
    <property type="evidence" value="ECO:0007669"/>
    <property type="project" value="InterPro"/>
</dbReference>
<name>A0A9X7UX13_9GAMM</name>
<dbReference type="NCBIfam" id="NF003338">
    <property type="entry name" value="PRK04350.1"/>
    <property type="match status" value="1"/>
</dbReference>
<dbReference type="PANTHER" id="PTHR10515:SF0">
    <property type="entry name" value="THYMIDINE PHOSPHORYLASE"/>
    <property type="match status" value="1"/>
</dbReference>
<dbReference type="Pfam" id="PF00591">
    <property type="entry name" value="Glycos_transf_3"/>
    <property type="match status" value="1"/>
</dbReference>
<dbReference type="InterPro" id="IPR028579">
    <property type="entry name" value="Thym_Pase_Put"/>
</dbReference>
<proteinExistence type="inferred from homology"/>
<dbReference type="PROSITE" id="PS00647">
    <property type="entry name" value="THYMID_PHOSPHORYLASE"/>
    <property type="match status" value="1"/>
</dbReference>
<dbReference type="EMBL" id="CP046056">
    <property type="protein sequence ID" value="QQD23575.1"/>
    <property type="molecule type" value="Genomic_DNA"/>
</dbReference>
<dbReference type="InterPro" id="IPR017872">
    <property type="entry name" value="Pyrmidine_PPase_CS"/>
</dbReference>
<dbReference type="InterPro" id="IPR013102">
    <property type="entry name" value="PYNP_C"/>
</dbReference>
<feature type="domain" description="Pyrimidine nucleoside phosphorylase C-terminal" evidence="5">
    <location>
        <begin position="431"/>
        <end position="498"/>
    </location>
</feature>
<reference evidence="6 7" key="1">
    <citation type="submission" date="2019-11" db="EMBL/GenBank/DDBJ databases">
        <title>Venatorbacter sp. nov. a predator of Campylobacter and other Gram-negative bacteria.</title>
        <authorList>
            <person name="Saeedi A."/>
            <person name="Cummings N.J."/>
            <person name="Connerton I.F."/>
            <person name="Connerton P.L."/>
        </authorList>
    </citation>
    <scope>NUCLEOTIDE SEQUENCE [LARGE SCALE GENOMIC DNA]</scope>
    <source>
        <strain evidence="6">XL5</strain>
    </source>
</reference>
<evidence type="ECO:0000259" key="5">
    <source>
        <dbReference type="SMART" id="SM00941"/>
    </source>
</evidence>
<dbReference type="AlphaFoldDB" id="A0A9X7UX13"/>
<dbReference type="InterPro" id="IPR017459">
    <property type="entry name" value="Glycosyl_Trfase_fam3_N_dom"/>
</dbReference>
<dbReference type="Gene3D" id="1.20.970.50">
    <property type="match status" value="1"/>
</dbReference>
<dbReference type="SUPFAM" id="SSF47648">
    <property type="entry name" value="Nucleoside phosphorylase/phosphoribosyltransferase N-terminal domain"/>
    <property type="match status" value="1"/>
</dbReference>